<evidence type="ECO:0000256" key="7">
    <source>
        <dbReference type="SAM" id="Phobius"/>
    </source>
</evidence>
<sequence length="489" mass="50648">MCTCALGVARRGMQGWLWGTWISLRWARTTRRETMGLSVTPDRRAAAVAAAALLLVTIIGTMSNNIINVPLRRVAADFDQPVSYAVLCVSAFTLMLAISLPLTGWLGDRLGRKRVLVGSLALMSVAQVAAALAPNLPFLIVTRAVQGLACSAIPPLVMGILMVVYPESRGRLMGAWAAANGVGQAIGPPVGGVLAEYFGWRSVFVLVAVLSVIALVVIQATVPHLAPRASHFHVAGAVMLTLGAGLVLLGATMLSQPSVPLWLDMAIALAGVALLGGFIKVSLGNPRALIPLRLIAEVRFFRSCFAAFAQMFLLGTSLVAIPLVLTGPMHLSYSRAGIFFFILPVVMAVSAPAVGRLSEHGSPRMVLRIGLSLMVVTGVLTALVVRGLQPTVTAVAGCLLLTGAAMAMVQTPAATGATRSPAGAHGAALGLFNLTRFAGMTAGAAWVAILTPFDGRAAMFAGAAVVAALALVVSFVGVSPQREPVSTLA</sequence>
<dbReference type="GO" id="GO:0005886">
    <property type="term" value="C:plasma membrane"/>
    <property type="evidence" value="ECO:0007669"/>
    <property type="project" value="UniProtKB-SubCell"/>
</dbReference>
<dbReference type="KEGG" id="jli:EXU32_14385"/>
<feature type="transmembrane region" description="Helical" evidence="7">
    <location>
        <begin position="337"/>
        <end position="354"/>
    </location>
</feature>
<dbReference type="AlphaFoldDB" id="A0A4P6MZE2"/>
<feature type="domain" description="Major facilitator superfamily (MFS) profile" evidence="8">
    <location>
        <begin position="49"/>
        <end position="482"/>
    </location>
</feature>
<feature type="transmembrane region" description="Helical" evidence="7">
    <location>
        <begin position="430"/>
        <end position="451"/>
    </location>
</feature>
<accession>A0A4P6MZE2</accession>
<feature type="transmembrane region" description="Helical" evidence="7">
    <location>
        <begin position="366"/>
        <end position="385"/>
    </location>
</feature>
<keyword evidence="6 7" id="KW-0472">Membrane</keyword>
<feature type="transmembrane region" description="Helical" evidence="7">
    <location>
        <begin position="391"/>
        <end position="409"/>
    </location>
</feature>
<evidence type="ECO:0000313" key="10">
    <source>
        <dbReference type="Proteomes" id="UP000290408"/>
    </source>
</evidence>
<dbReference type="OrthoDB" id="9812221at2"/>
<comment type="subcellular location">
    <subcellularLocation>
        <location evidence="1">Cell membrane</location>
        <topology evidence="1">Multi-pass membrane protein</topology>
    </subcellularLocation>
</comment>
<keyword evidence="3" id="KW-1003">Cell membrane</keyword>
<dbReference type="PANTHER" id="PTHR42718:SF46">
    <property type="entry name" value="BLR6921 PROTEIN"/>
    <property type="match status" value="1"/>
</dbReference>
<evidence type="ECO:0000256" key="2">
    <source>
        <dbReference type="ARBA" id="ARBA00022448"/>
    </source>
</evidence>
<feature type="transmembrane region" description="Helical" evidence="7">
    <location>
        <begin position="234"/>
        <end position="255"/>
    </location>
</feature>
<dbReference type="InterPro" id="IPR011701">
    <property type="entry name" value="MFS"/>
</dbReference>
<feature type="transmembrane region" description="Helical" evidence="7">
    <location>
        <begin position="115"/>
        <end position="133"/>
    </location>
</feature>
<proteinExistence type="predicted"/>
<dbReference type="Gene3D" id="1.20.1720.10">
    <property type="entry name" value="Multidrug resistance protein D"/>
    <property type="match status" value="1"/>
</dbReference>
<dbReference type="PANTHER" id="PTHR42718">
    <property type="entry name" value="MAJOR FACILITATOR SUPERFAMILY MULTIDRUG TRANSPORTER MFSC"/>
    <property type="match status" value="1"/>
</dbReference>
<feature type="transmembrane region" description="Helical" evidence="7">
    <location>
        <begin position="203"/>
        <end position="222"/>
    </location>
</feature>
<evidence type="ECO:0000256" key="1">
    <source>
        <dbReference type="ARBA" id="ARBA00004651"/>
    </source>
</evidence>
<dbReference type="PROSITE" id="PS50850">
    <property type="entry name" value="MFS"/>
    <property type="match status" value="1"/>
</dbReference>
<gene>
    <name evidence="9" type="ORF">EXU32_14385</name>
</gene>
<keyword evidence="2" id="KW-0813">Transport</keyword>
<feature type="transmembrane region" description="Helical" evidence="7">
    <location>
        <begin position="304"/>
        <end position="325"/>
    </location>
</feature>
<dbReference type="InterPro" id="IPR036259">
    <property type="entry name" value="MFS_trans_sf"/>
</dbReference>
<dbReference type="Gene3D" id="1.20.1250.20">
    <property type="entry name" value="MFS general substrate transporter like domains"/>
    <property type="match status" value="1"/>
</dbReference>
<keyword evidence="4 7" id="KW-0812">Transmembrane</keyword>
<dbReference type="GO" id="GO:0022857">
    <property type="term" value="F:transmembrane transporter activity"/>
    <property type="evidence" value="ECO:0007669"/>
    <property type="project" value="InterPro"/>
</dbReference>
<feature type="transmembrane region" description="Helical" evidence="7">
    <location>
        <begin position="261"/>
        <end position="283"/>
    </location>
</feature>
<reference evidence="9 10" key="1">
    <citation type="submission" date="2019-02" db="EMBL/GenBank/DDBJ databases">
        <title>Genomic data mining of an Antarctic deep-sea actinobacterium, Janibacterlimosus P3-3-X1.</title>
        <authorList>
            <person name="Liao L."/>
            <person name="Chen B."/>
        </authorList>
    </citation>
    <scope>NUCLEOTIDE SEQUENCE [LARGE SCALE GENOMIC DNA]</scope>
    <source>
        <strain evidence="9 10">P3-3-X1</strain>
    </source>
</reference>
<feature type="transmembrane region" description="Helical" evidence="7">
    <location>
        <begin position="45"/>
        <end position="62"/>
    </location>
</feature>
<feature type="transmembrane region" description="Helical" evidence="7">
    <location>
        <begin position="172"/>
        <end position="191"/>
    </location>
</feature>
<evidence type="ECO:0000313" key="9">
    <source>
        <dbReference type="EMBL" id="QBF47330.1"/>
    </source>
</evidence>
<dbReference type="Pfam" id="PF07690">
    <property type="entry name" value="MFS_1"/>
    <property type="match status" value="2"/>
</dbReference>
<dbReference type="Proteomes" id="UP000290408">
    <property type="component" value="Chromosome"/>
</dbReference>
<evidence type="ECO:0000259" key="8">
    <source>
        <dbReference type="PROSITE" id="PS50850"/>
    </source>
</evidence>
<evidence type="ECO:0000256" key="3">
    <source>
        <dbReference type="ARBA" id="ARBA00022475"/>
    </source>
</evidence>
<dbReference type="CDD" id="cd17321">
    <property type="entry name" value="MFS_MMR_MDR_like"/>
    <property type="match status" value="1"/>
</dbReference>
<evidence type="ECO:0000256" key="6">
    <source>
        <dbReference type="ARBA" id="ARBA00023136"/>
    </source>
</evidence>
<dbReference type="InterPro" id="IPR020846">
    <property type="entry name" value="MFS_dom"/>
</dbReference>
<dbReference type="EMBL" id="CP036164">
    <property type="protein sequence ID" value="QBF47330.1"/>
    <property type="molecule type" value="Genomic_DNA"/>
</dbReference>
<organism evidence="9 10">
    <name type="scientific">Janibacter limosus</name>
    <dbReference type="NCBI Taxonomy" id="53458"/>
    <lineage>
        <taxon>Bacteria</taxon>
        <taxon>Bacillati</taxon>
        <taxon>Actinomycetota</taxon>
        <taxon>Actinomycetes</taxon>
        <taxon>Micrococcales</taxon>
        <taxon>Intrasporangiaceae</taxon>
        <taxon>Janibacter</taxon>
    </lineage>
</organism>
<feature type="transmembrane region" description="Helical" evidence="7">
    <location>
        <begin position="145"/>
        <end position="165"/>
    </location>
</feature>
<name>A0A4P6MZE2_9MICO</name>
<feature type="transmembrane region" description="Helical" evidence="7">
    <location>
        <begin position="82"/>
        <end position="103"/>
    </location>
</feature>
<dbReference type="STRING" id="1216970.GCA_001570985_01915"/>
<protein>
    <submittedName>
        <fullName evidence="9">MFS transporter</fullName>
    </submittedName>
</protein>
<keyword evidence="10" id="KW-1185">Reference proteome</keyword>
<dbReference type="SUPFAM" id="SSF103473">
    <property type="entry name" value="MFS general substrate transporter"/>
    <property type="match status" value="1"/>
</dbReference>
<evidence type="ECO:0000256" key="5">
    <source>
        <dbReference type="ARBA" id="ARBA00022989"/>
    </source>
</evidence>
<feature type="transmembrane region" description="Helical" evidence="7">
    <location>
        <begin position="457"/>
        <end position="478"/>
    </location>
</feature>
<evidence type="ECO:0000256" key="4">
    <source>
        <dbReference type="ARBA" id="ARBA00022692"/>
    </source>
</evidence>
<keyword evidence="5 7" id="KW-1133">Transmembrane helix</keyword>